<reference evidence="3" key="3">
    <citation type="submission" date="2025-09" db="UniProtKB">
        <authorList>
            <consortium name="Ensembl"/>
        </authorList>
    </citation>
    <scope>IDENTIFICATION</scope>
</reference>
<dbReference type="STRING" id="28377.ENSACAP00000011639"/>
<dbReference type="GeneTree" id="ENSGT00940000156994"/>
<evidence type="ECO:0000256" key="1">
    <source>
        <dbReference type="SAM" id="MobiDB-lite"/>
    </source>
</evidence>
<feature type="compositionally biased region" description="Pro residues" evidence="1">
    <location>
        <begin position="233"/>
        <end position="251"/>
    </location>
</feature>
<feature type="region of interest" description="Disordered" evidence="1">
    <location>
        <begin position="46"/>
        <end position="112"/>
    </location>
</feature>
<organism evidence="3 4">
    <name type="scientific">Anolis carolinensis</name>
    <name type="common">Green anole</name>
    <name type="synonym">American chameleon</name>
    <dbReference type="NCBI Taxonomy" id="28377"/>
    <lineage>
        <taxon>Eukaryota</taxon>
        <taxon>Metazoa</taxon>
        <taxon>Chordata</taxon>
        <taxon>Craniata</taxon>
        <taxon>Vertebrata</taxon>
        <taxon>Euteleostomi</taxon>
        <taxon>Lepidosauria</taxon>
        <taxon>Squamata</taxon>
        <taxon>Bifurcata</taxon>
        <taxon>Unidentata</taxon>
        <taxon>Episquamata</taxon>
        <taxon>Toxicofera</taxon>
        <taxon>Iguania</taxon>
        <taxon>Dactyloidae</taxon>
        <taxon>Anolis</taxon>
    </lineage>
</organism>
<dbReference type="Proteomes" id="UP000001646">
    <property type="component" value="Unplaced"/>
</dbReference>
<name>H9GI78_ANOCA</name>
<evidence type="ECO:0000313" key="3">
    <source>
        <dbReference type="Ensembl" id="ENSACAP00000011639.3"/>
    </source>
</evidence>
<protein>
    <recommendedName>
        <fullName evidence="2">T-box transcription factor-associated domain-containing protein</fullName>
    </recommendedName>
</protein>
<evidence type="ECO:0000313" key="4">
    <source>
        <dbReference type="Proteomes" id="UP000001646"/>
    </source>
</evidence>
<dbReference type="Pfam" id="PF16176">
    <property type="entry name" value="T-box_assoc"/>
    <property type="match status" value="1"/>
</dbReference>
<dbReference type="Ensembl" id="ENSACAT00000011879.4">
    <property type="protein sequence ID" value="ENSACAP00000011639.3"/>
    <property type="gene ID" value="ENSACAG00000011860.4"/>
</dbReference>
<proteinExistence type="predicted"/>
<dbReference type="InterPro" id="IPR032385">
    <property type="entry name" value="T-box_assoc"/>
</dbReference>
<feature type="region of interest" description="Disordered" evidence="1">
    <location>
        <begin position="209"/>
        <end position="274"/>
    </location>
</feature>
<dbReference type="eggNOG" id="KOG3585">
    <property type="taxonomic scope" value="Eukaryota"/>
</dbReference>
<dbReference type="Bgee" id="ENSACAG00000011860">
    <property type="expression patterns" value="Expressed in brain"/>
</dbReference>
<reference evidence="3" key="2">
    <citation type="submission" date="2025-08" db="UniProtKB">
        <authorList>
            <consortium name="Ensembl"/>
        </authorList>
    </citation>
    <scope>IDENTIFICATION</scope>
</reference>
<reference evidence="3" key="1">
    <citation type="submission" date="2009-12" db="EMBL/GenBank/DDBJ databases">
        <title>The Genome Sequence of Anolis carolinensis (Green Anole Lizard).</title>
        <authorList>
            <consortium name="The Genome Sequencing Platform"/>
            <person name="Di Palma F."/>
            <person name="Alfoldi J."/>
            <person name="Heiman D."/>
            <person name="Young S."/>
            <person name="Grabherr M."/>
            <person name="Johnson J."/>
            <person name="Lander E.S."/>
            <person name="Lindblad-Toh K."/>
        </authorList>
    </citation>
    <scope>NUCLEOTIDE SEQUENCE [LARGE SCALE GENOMIC DNA]</scope>
    <source>
        <strain evidence="3">JBL SC #1</strain>
    </source>
</reference>
<feature type="compositionally biased region" description="Gly residues" evidence="1">
    <location>
        <begin position="60"/>
        <end position="81"/>
    </location>
</feature>
<dbReference type="HOGENOM" id="CLU_014430_8_2_1"/>
<keyword evidence="4" id="KW-1185">Reference proteome</keyword>
<evidence type="ECO:0000259" key="2">
    <source>
        <dbReference type="Pfam" id="PF16176"/>
    </source>
</evidence>
<feature type="domain" description="T-box transcription factor-associated" evidence="2">
    <location>
        <begin position="15"/>
        <end position="200"/>
    </location>
</feature>
<dbReference type="InParanoid" id="H9GI78"/>
<accession>H9GI78</accession>
<sequence length="383" mass="39296">MDRLTPSPGDSPRSQMVPGARYAMAAAAAAGSFLQDQFVSNYAKSRGFHHHHHHHHHHSGGGAGGGGGGGVTGGVGGGGAGPVPERGVPHPNGLLSPQQAEEPNAPSPQRWFVTPANNRLDFASAAASAYDPAGELAGNAATLLSYAAAGVKALPLQAAGCTARPLGYYPDPSGWGARSPPQYCAKALSCWPNASSSGGTTGGARLGGNLYLPGGGSEDVESLAPPERSPLVAPAPPPPPPPLAPPPPAPPSSSSSSSTSGPPPPPEDSTRPPQGLVRLQLDRDALLHQVHRLHRLWDLRAGQAPAALPRGHPGLRELLAAQERAGPGRLPGLRQGHLRQGHRLLRLLRPQLEGQGAGRGEATPTLLLLPSFLSFLISRLAPQ</sequence>
<dbReference type="AlphaFoldDB" id="H9GI78"/>
<feature type="compositionally biased region" description="Basic residues" evidence="1">
    <location>
        <begin position="46"/>
        <end position="59"/>
    </location>
</feature>